<comment type="caution">
    <text evidence="5">The sequence shown here is derived from an EMBL/GenBank/DDBJ whole genome shotgun (WGS) entry which is preliminary data.</text>
</comment>
<dbReference type="PANTHER" id="PTHR42756:SF1">
    <property type="entry name" value="TRANSCRIPTIONAL REPRESSOR OF EMRAB OPERON"/>
    <property type="match status" value="1"/>
</dbReference>
<feature type="domain" description="HTH marR-type" evidence="4">
    <location>
        <begin position="2"/>
        <end position="133"/>
    </location>
</feature>
<sequence length="138" mass="16390">MTLLYGHVVNQLARKFKKKLDEQISPLGLYSSQWAIIYYLADKEKVNQIEISHYLNVEAPTITRTLTRLEEEGWIKRESGQDRRERFVMLTQKAREKYDELFKTSQVMETEASAGISENELFIFRRVIEQMNENLDRL</sequence>
<evidence type="ECO:0000256" key="3">
    <source>
        <dbReference type="ARBA" id="ARBA00023163"/>
    </source>
</evidence>
<dbReference type="InterPro" id="IPR036390">
    <property type="entry name" value="WH_DNA-bd_sf"/>
</dbReference>
<name>A0ABV6KEA9_9BACI</name>
<dbReference type="SMART" id="SM00347">
    <property type="entry name" value="HTH_MARR"/>
    <property type="match status" value="1"/>
</dbReference>
<dbReference type="RefSeq" id="WP_335960274.1">
    <property type="nucleotide sequence ID" value="NZ_JAXBLX010000009.1"/>
</dbReference>
<dbReference type="Pfam" id="PF01047">
    <property type="entry name" value="MarR"/>
    <property type="match status" value="1"/>
</dbReference>
<dbReference type="Gene3D" id="1.10.10.10">
    <property type="entry name" value="Winged helix-like DNA-binding domain superfamily/Winged helix DNA-binding domain"/>
    <property type="match status" value="1"/>
</dbReference>
<gene>
    <name evidence="5" type="ORF">ACFFHM_07570</name>
</gene>
<evidence type="ECO:0000259" key="4">
    <source>
        <dbReference type="PROSITE" id="PS50995"/>
    </source>
</evidence>
<organism evidence="5 6">
    <name type="scientific">Halalkalibacter kiskunsagensis</name>
    <dbReference type="NCBI Taxonomy" id="1548599"/>
    <lineage>
        <taxon>Bacteria</taxon>
        <taxon>Bacillati</taxon>
        <taxon>Bacillota</taxon>
        <taxon>Bacilli</taxon>
        <taxon>Bacillales</taxon>
        <taxon>Bacillaceae</taxon>
        <taxon>Halalkalibacter</taxon>
    </lineage>
</organism>
<accession>A0ABV6KEA9</accession>
<keyword evidence="6" id="KW-1185">Reference proteome</keyword>
<keyword evidence="3" id="KW-0804">Transcription</keyword>
<dbReference type="CDD" id="cd00090">
    <property type="entry name" value="HTH_ARSR"/>
    <property type="match status" value="1"/>
</dbReference>
<evidence type="ECO:0000256" key="1">
    <source>
        <dbReference type="ARBA" id="ARBA00023015"/>
    </source>
</evidence>
<dbReference type="PROSITE" id="PS50995">
    <property type="entry name" value="HTH_MARR_2"/>
    <property type="match status" value="1"/>
</dbReference>
<dbReference type="PRINTS" id="PR00598">
    <property type="entry name" value="HTHMARR"/>
</dbReference>
<evidence type="ECO:0000313" key="6">
    <source>
        <dbReference type="Proteomes" id="UP001589838"/>
    </source>
</evidence>
<dbReference type="Proteomes" id="UP001589838">
    <property type="component" value="Unassembled WGS sequence"/>
</dbReference>
<dbReference type="InterPro" id="IPR036388">
    <property type="entry name" value="WH-like_DNA-bd_sf"/>
</dbReference>
<dbReference type="InterPro" id="IPR000835">
    <property type="entry name" value="HTH_MarR-typ"/>
</dbReference>
<proteinExistence type="predicted"/>
<keyword evidence="1" id="KW-0805">Transcription regulation</keyword>
<dbReference type="SUPFAM" id="SSF46785">
    <property type="entry name" value="Winged helix' DNA-binding domain"/>
    <property type="match status" value="1"/>
</dbReference>
<evidence type="ECO:0000313" key="5">
    <source>
        <dbReference type="EMBL" id="MFC0470383.1"/>
    </source>
</evidence>
<dbReference type="InterPro" id="IPR011991">
    <property type="entry name" value="ArsR-like_HTH"/>
</dbReference>
<keyword evidence="2" id="KW-0238">DNA-binding</keyword>
<dbReference type="PANTHER" id="PTHR42756">
    <property type="entry name" value="TRANSCRIPTIONAL REGULATOR, MARR"/>
    <property type="match status" value="1"/>
</dbReference>
<evidence type="ECO:0000256" key="2">
    <source>
        <dbReference type="ARBA" id="ARBA00023125"/>
    </source>
</evidence>
<dbReference type="EMBL" id="JBHLUX010000020">
    <property type="protein sequence ID" value="MFC0470383.1"/>
    <property type="molecule type" value="Genomic_DNA"/>
</dbReference>
<reference evidence="5 6" key="1">
    <citation type="submission" date="2024-09" db="EMBL/GenBank/DDBJ databases">
        <authorList>
            <person name="Sun Q."/>
            <person name="Mori K."/>
        </authorList>
    </citation>
    <scope>NUCLEOTIDE SEQUENCE [LARGE SCALE GENOMIC DNA]</scope>
    <source>
        <strain evidence="5 6">NCAIM B.02610</strain>
    </source>
</reference>
<protein>
    <submittedName>
        <fullName evidence="5">MarR family winged helix-turn-helix transcriptional regulator</fullName>
    </submittedName>
</protein>